<evidence type="ECO:0000313" key="7">
    <source>
        <dbReference type="Proteomes" id="UP001497525"/>
    </source>
</evidence>
<feature type="chain" id="PRO_5043495029" description="Peptidase A1 domain-containing protein" evidence="4">
    <location>
        <begin position="20"/>
        <end position="410"/>
    </location>
</feature>
<feature type="disulfide bond" evidence="2">
    <location>
        <begin position="278"/>
        <end position="311"/>
    </location>
</feature>
<evidence type="ECO:0000256" key="1">
    <source>
        <dbReference type="ARBA" id="ARBA00007447"/>
    </source>
</evidence>
<dbReference type="SUPFAM" id="SSF50630">
    <property type="entry name" value="Acid proteases"/>
    <property type="match status" value="1"/>
</dbReference>
<dbReference type="EMBL" id="CAXLJL010000434">
    <property type="protein sequence ID" value="CAL5137718.1"/>
    <property type="molecule type" value="Genomic_DNA"/>
</dbReference>
<feature type="compositionally biased region" description="Low complexity" evidence="3">
    <location>
        <begin position="351"/>
        <end position="383"/>
    </location>
</feature>
<dbReference type="GO" id="GO:0006508">
    <property type="term" value="P:proteolysis"/>
    <property type="evidence" value="ECO:0007669"/>
    <property type="project" value="InterPro"/>
</dbReference>
<dbReference type="Gene3D" id="2.40.70.10">
    <property type="entry name" value="Acid Proteases"/>
    <property type="match status" value="2"/>
</dbReference>
<dbReference type="Proteomes" id="UP001497525">
    <property type="component" value="Unassembled WGS sequence"/>
</dbReference>
<evidence type="ECO:0000313" key="6">
    <source>
        <dbReference type="EMBL" id="CAL5137718.1"/>
    </source>
</evidence>
<evidence type="ECO:0000259" key="5">
    <source>
        <dbReference type="PROSITE" id="PS51767"/>
    </source>
</evidence>
<gene>
    <name evidence="6" type="ORF">CDAUBV1_LOCUS12049</name>
</gene>
<dbReference type="InterPro" id="IPR033121">
    <property type="entry name" value="PEPTIDASE_A1"/>
</dbReference>
<dbReference type="CDD" id="cd05471">
    <property type="entry name" value="pepsin_like"/>
    <property type="match status" value="1"/>
</dbReference>
<dbReference type="PANTHER" id="PTHR47966:SF51">
    <property type="entry name" value="BETA-SITE APP-CLEAVING ENZYME, ISOFORM A-RELATED"/>
    <property type="match status" value="1"/>
</dbReference>
<dbReference type="GO" id="GO:0004190">
    <property type="term" value="F:aspartic-type endopeptidase activity"/>
    <property type="evidence" value="ECO:0007669"/>
    <property type="project" value="InterPro"/>
</dbReference>
<dbReference type="InterPro" id="IPR001461">
    <property type="entry name" value="Aspartic_peptidase_A1"/>
</dbReference>
<feature type="disulfide bond" evidence="2">
    <location>
        <begin position="78"/>
        <end position="86"/>
    </location>
</feature>
<reference evidence="6" key="1">
    <citation type="submission" date="2024-06" db="EMBL/GenBank/DDBJ databases">
        <authorList>
            <person name="Liu X."/>
            <person name="Lenzi L."/>
            <person name="Haldenby T S."/>
            <person name="Uol C."/>
        </authorList>
    </citation>
    <scope>NUCLEOTIDE SEQUENCE</scope>
</reference>
<organism evidence="6 7">
    <name type="scientific">Calicophoron daubneyi</name>
    <name type="common">Rumen fluke</name>
    <name type="synonym">Paramphistomum daubneyi</name>
    <dbReference type="NCBI Taxonomy" id="300641"/>
    <lineage>
        <taxon>Eukaryota</taxon>
        <taxon>Metazoa</taxon>
        <taxon>Spiralia</taxon>
        <taxon>Lophotrochozoa</taxon>
        <taxon>Platyhelminthes</taxon>
        <taxon>Trematoda</taxon>
        <taxon>Digenea</taxon>
        <taxon>Plagiorchiida</taxon>
        <taxon>Pronocephalata</taxon>
        <taxon>Paramphistomoidea</taxon>
        <taxon>Paramphistomidae</taxon>
        <taxon>Calicophoron</taxon>
    </lineage>
</organism>
<comment type="caution">
    <text evidence="6">The sequence shown here is derived from an EMBL/GenBank/DDBJ whole genome shotgun (WGS) entry which is preliminary data.</text>
</comment>
<evidence type="ECO:0000256" key="3">
    <source>
        <dbReference type="SAM" id="MobiDB-lite"/>
    </source>
</evidence>
<feature type="region of interest" description="Disordered" evidence="3">
    <location>
        <begin position="348"/>
        <end position="383"/>
    </location>
</feature>
<evidence type="ECO:0000256" key="4">
    <source>
        <dbReference type="SAM" id="SignalP"/>
    </source>
</evidence>
<protein>
    <recommendedName>
        <fullName evidence="5">Peptidase A1 domain-containing protein</fullName>
    </recommendedName>
</protein>
<dbReference type="PRINTS" id="PR00792">
    <property type="entry name" value="PEPSIN"/>
</dbReference>
<dbReference type="AlphaFoldDB" id="A0AAV2TMQ7"/>
<dbReference type="PROSITE" id="PS51767">
    <property type="entry name" value="PEPTIDASE_A1"/>
    <property type="match status" value="1"/>
</dbReference>
<name>A0AAV2TMQ7_CALDB</name>
<dbReference type="InterPro" id="IPR021109">
    <property type="entry name" value="Peptidase_aspartic_dom_sf"/>
</dbReference>
<dbReference type="FunFam" id="2.40.70.10:FF:000008">
    <property type="entry name" value="Cathepsin D"/>
    <property type="match status" value="1"/>
</dbReference>
<feature type="domain" description="Peptidase A1" evidence="5">
    <location>
        <begin position="47"/>
        <end position="347"/>
    </location>
</feature>
<keyword evidence="2" id="KW-1015">Disulfide bond</keyword>
<dbReference type="PANTHER" id="PTHR47966">
    <property type="entry name" value="BETA-SITE APP-CLEAVING ENZYME, ISOFORM A-RELATED"/>
    <property type="match status" value="1"/>
</dbReference>
<sequence>MQLLWFLTAVCLQFSWTRAIEGSENNHNSNDNKTVAIPLILVYGGFHYAEIGIGTPPQNFKIFFDTWNQNTWITSTKCPADKYAMCKNHARYDAKSSSSSNETTEKFSYVEYGTTVSGTITEDNVTLGNRVVRQPFGEANATNGETLAVTTFDGSFGLGFGSTGTEKPTILQSMAYSGAITKQVYGIYARGNANGEITFGGYNKALYSGELEFTKVLSPQEWMFGINRIKFGDEDLTGEKCQGVVNDGSHHIYGPKEKVEKIYKELGCDPSKLCEVDCSKISTFPQLKITVKTTEFVIGPEDYIDKEDDKCTGRIFDLDQPTWVLGNLFLDKVYTAYDVEGAQIGFAHANPPQSTLSPTPSSTTPTKSTETTATTQKPHPTTTSAASTLVFHHKLMEFVIVMAVLKYLNL</sequence>
<comment type="similarity">
    <text evidence="1">Belongs to the peptidase A1 family.</text>
</comment>
<dbReference type="InterPro" id="IPR034164">
    <property type="entry name" value="Pepsin-like_dom"/>
</dbReference>
<feature type="signal peptide" evidence="4">
    <location>
        <begin position="1"/>
        <end position="19"/>
    </location>
</feature>
<accession>A0AAV2TMQ7</accession>
<keyword evidence="4" id="KW-0732">Signal</keyword>
<proteinExistence type="inferred from homology"/>
<dbReference type="Pfam" id="PF00026">
    <property type="entry name" value="Asp"/>
    <property type="match status" value="1"/>
</dbReference>
<evidence type="ECO:0000256" key="2">
    <source>
        <dbReference type="PIRSR" id="PIRSR601461-2"/>
    </source>
</evidence>